<sequence length="324" mass="33611">MPVTPETGCACPAGRKSCGISARSALRHAVACGAFQRRVRGVGGWSRSSPRPFGAPPPSARRPTLAQRHPFNAGCGQSLADRAVPRAPSGCLRRRHAAPRWGSGTPSTPGAGRPCLIAQFPAPLQGASAVGTPPHAGAAAPLQRRVRAVPGWSRSSPRPFGRLRSRHTAPRWGSGTPATPGAGSPWLVAQFPAPLQGASAVGTPPHAGAAAPLQRLVRVVRGWSRSSPRPFGAPPPSARRPTLAQRHPFNAWCGSSVAGRAVPRAPSGRLRNCGQSCLPQCLKGLGGGRRRHLVGTEVRRCPRPVPTDGTSDHGVAHVADGGQK</sequence>
<organism evidence="2 3">
    <name type="scientific">Streptomyces thermodiastaticus</name>
    <dbReference type="NCBI Taxonomy" id="44061"/>
    <lineage>
        <taxon>Bacteria</taxon>
        <taxon>Bacillati</taxon>
        <taxon>Actinomycetota</taxon>
        <taxon>Actinomycetes</taxon>
        <taxon>Kitasatosporales</taxon>
        <taxon>Streptomycetaceae</taxon>
        <taxon>Streptomyces</taxon>
    </lineage>
</organism>
<feature type="region of interest" description="Disordered" evidence="1">
    <location>
        <begin position="300"/>
        <end position="324"/>
    </location>
</feature>
<evidence type="ECO:0000256" key="1">
    <source>
        <dbReference type="SAM" id="MobiDB-lite"/>
    </source>
</evidence>
<feature type="region of interest" description="Disordered" evidence="1">
    <location>
        <begin position="41"/>
        <end position="65"/>
    </location>
</feature>
<name>A0ABU0KMG9_9ACTN</name>
<dbReference type="Proteomes" id="UP001236795">
    <property type="component" value="Unassembled WGS sequence"/>
</dbReference>
<accession>A0ABU0KMG9</accession>
<comment type="caution">
    <text evidence="2">The sequence shown here is derived from an EMBL/GenBank/DDBJ whole genome shotgun (WGS) entry which is preliminary data.</text>
</comment>
<gene>
    <name evidence="2" type="ORF">QO019_004049</name>
</gene>
<dbReference type="EMBL" id="JAUSWC010000014">
    <property type="protein sequence ID" value="MDQ0489177.1"/>
    <property type="molecule type" value="Genomic_DNA"/>
</dbReference>
<proteinExistence type="predicted"/>
<evidence type="ECO:0000313" key="2">
    <source>
        <dbReference type="EMBL" id="MDQ0489177.1"/>
    </source>
</evidence>
<feature type="region of interest" description="Disordered" evidence="1">
    <location>
        <begin position="149"/>
        <end position="179"/>
    </location>
</feature>
<evidence type="ECO:0000313" key="3">
    <source>
        <dbReference type="Proteomes" id="UP001236795"/>
    </source>
</evidence>
<protein>
    <submittedName>
        <fullName evidence="2">Uncharacterized protein</fullName>
    </submittedName>
</protein>
<reference evidence="2 3" key="1">
    <citation type="submission" date="2023-07" db="EMBL/GenBank/DDBJ databases">
        <title>Genomic Encyclopedia of Type Strains, Phase IV (KMG-IV): sequencing the most valuable type-strain genomes for metagenomic binning, comparative biology and taxonomic classification.</title>
        <authorList>
            <person name="Goeker M."/>
        </authorList>
    </citation>
    <scope>NUCLEOTIDE SEQUENCE [LARGE SCALE GENOMIC DNA]</scope>
    <source>
        <strain evidence="2 3">DSM 40573</strain>
    </source>
</reference>
<keyword evidence="3" id="KW-1185">Reference proteome</keyword>